<dbReference type="InterPro" id="IPR042183">
    <property type="entry name" value="MmgE/PrpD_sf_1"/>
</dbReference>
<dbReference type="RefSeq" id="WP_068667551.1">
    <property type="nucleotide sequence ID" value="NZ_LYPB01000076.1"/>
</dbReference>
<reference evidence="3 4" key="1">
    <citation type="submission" date="2016-05" db="EMBL/GenBank/DDBJ databases">
        <title>Paenibacillus sp. 1ZS3-15 nov., isolated from the rhizosphere soil.</title>
        <authorList>
            <person name="Zhang X.X."/>
            <person name="Zhang J."/>
        </authorList>
    </citation>
    <scope>NUCLEOTIDE SEQUENCE [LARGE SCALE GENOMIC DNA]</scope>
    <source>
        <strain evidence="3 4">1ZS3-15</strain>
    </source>
</reference>
<dbReference type="PANTHER" id="PTHR30501">
    <property type="entry name" value="UPF0597 PROTEIN YHAM"/>
    <property type="match status" value="1"/>
</dbReference>
<evidence type="ECO:0000313" key="4">
    <source>
        <dbReference type="Proteomes" id="UP000078454"/>
    </source>
</evidence>
<dbReference type="HAMAP" id="MF_01845">
    <property type="entry name" value="UPF0597"/>
    <property type="match status" value="1"/>
</dbReference>
<name>A0A198A4T7_9BACL</name>
<protein>
    <recommendedName>
        <fullName evidence="1">UPF0597 protein A8708_21060</fullName>
    </recommendedName>
</protein>
<evidence type="ECO:0000256" key="1">
    <source>
        <dbReference type="HAMAP-Rule" id="MF_01845"/>
    </source>
</evidence>
<dbReference type="EMBL" id="LYPB01000076">
    <property type="protein sequence ID" value="OAS16494.1"/>
    <property type="molecule type" value="Genomic_DNA"/>
</dbReference>
<sequence>MHKHPFIHLLQTELVVALGCTEPVAIALAAAKARSYVQGPIEQVTVHASAGIIKNALAVGIPGTNLTGIDFVAALGAIAGNADKQLEVLADIQPSDVAMAQDLVEKGLSVVHLADTTRKLYIEVIVNTAHSYAKVVITDNHTNITLIEVDGKVVETGGCANASFKSSKEEREELTVDGIIEFVNTVDLAELQLVKQSIELNRRAGLDGLANEYGLQVGKTIKENVQKGILSDDLISHAMALASAGSDGRMAGSSMPVMANSGSGNQGIAATNPVIAAAEKLGSSDEQLIRAVALSHLVTIHIKSKFGRLSALCGVTVSGTGASCGITHLLGGGSNEIKAAIQNMLGNVTGMMCDGAKGGCAMKVATCTSAAVQSALLASKGMTISSTNGFIEKDAEKTIDNFCRIGNEATSDIDKLVLEMMLNKSL</sequence>
<dbReference type="InterPro" id="IPR021144">
    <property type="entry name" value="UPF0597"/>
</dbReference>
<organism evidence="3 4">
    <name type="scientific">Paenibacillus oryzisoli</name>
    <dbReference type="NCBI Taxonomy" id="1850517"/>
    <lineage>
        <taxon>Bacteria</taxon>
        <taxon>Bacillati</taxon>
        <taxon>Bacillota</taxon>
        <taxon>Bacilli</taxon>
        <taxon>Bacillales</taxon>
        <taxon>Paenibacillaceae</taxon>
        <taxon>Paenibacillus</taxon>
    </lineage>
</organism>
<dbReference type="Proteomes" id="UP000078454">
    <property type="component" value="Unassembled WGS sequence"/>
</dbReference>
<dbReference type="GO" id="GO:0019450">
    <property type="term" value="P:L-cysteine catabolic process to pyruvate"/>
    <property type="evidence" value="ECO:0007669"/>
    <property type="project" value="TreeGrafter"/>
</dbReference>
<dbReference type="GO" id="GO:0080146">
    <property type="term" value="F:L-cysteine desulfhydrase activity"/>
    <property type="evidence" value="ECO:0007669"/>
    <property type="project" value="TreeGrafter"/>
</dbReference>
<dbReference type="PANTHER" id="PTHR30501:SF2">
    <property type="entry name" value="UPF0597 PROTEIN YHAM"/>
    <property type="match status" value="1"/>
</dbReference>
<evidence type="ECO:0000259" key="2">
    <source>
        <dbReference type="Pfam" id="PF03313"/>
    </source>
</evidence>
<dbReference type="OrthoDB" id="41906at2"/>
<proteinExistence type="inferred from homology"/>
<dbReference type="InterPro" id="IPR005130">
    <property type="entry name" value="Ser_deHydtase-like_asu"/>
</dbReference>
<comment type="similarity">
    <text evidence="1">Belongs to the UPF0597 family.</text>
</comment>
<keyword evidence="4" id="KW-1185">Reference proteome</keyword>
<dbReference type="Pfam" id="PF03313">
    <property type="entry name" value="SDH_alpha"/>
    <property type="match status" value="1"/>
</dbReference>
<gene>
    <name evidence="3" type="ORF">A8708_21060</name>
</gene>
<dbReference type="Gene3D" id="1.10.4100.10">
    <property type="entry name" value="2-methylcitrate dehydratase PrpD"/>
    <property type="match status" value="1"/>
</dbReference>
<dbReference type="STRING" id="1850517.A8708_21060"/>
<accession>A0A198A4T7</accession>
<dbReference type="AlphaFoldDB" id="A0A198A4T7"/>
<feature type="domain" description="Serine dehydratase-like alpha subunit" evidence="2">
    <location>
        <begin position="134"/>
        <end position="418"/>
    </location>
</feature>
<evidence type="ECO:0000313" key="3">
    <source>
        <dbReference type="EMBL" id="OAS16494.1"/>
    </source>
</evidence>
<dbReference type="PIRSF" id="PIRSF006054">
    <property type="entry name" value="UCP006054"/>
    <property type="match status" value="1"/>
</dbReference>
<comment type="caution">
    <text evidence="3">The sequence shown here is derived from an EMBL/GenBank/DDBJ whole genome shotgun (WGS) entry which is preliminary data.</text>
</comment>